<evidence type="ECO:0000313" key="2">
    <source>
        <dbReference type="EMBL" id="KAJ7363514.1"/>
    </source>
</evidence>
<feature type="compositionally biased region" description="Polar residues" evidence="1">
    <location>
        <begin position="1"/>
        <end position="35"/>
    </location>
</feature>
<reference evidence="2" key="1">
    <citation type="submission" date="2023-01" db="EMBL/GenBank/DDBJ databases">
        <title>Genome assembly of the deep-sea coral Lophelia pertusa.</title>
        <authorList>
            <person name="Herrera S."/>
            <person name="Cordes E."/>
        </authorList>
    </citation>
    <scope>NUCLEOTIDE SEQUENCE</scope>
    <source>
        <strain evidence="2">USNM1676648</strain>
        <tissue evidence="2">Polyp</tissue>
    </source>
</reference>
<feature type="region of interest" description="Disordered" evidence="1">
    <location>
        <begin position="1"/>
        <end position="39"/>
    </location>
</feature>
<proteinExistence type="predicted"/>
<accession>A0A9W9YU61</accession>
<comment type="caution">
    <text evidence="2">The sequence shown here is derived from an EMBL/GenBank/DDBJ whole genome shotgun (WGS) entry which is preliminary data.</text>
</comment>
<dbReference type="AlphaFoldDB" id="A0A9W9YU61"/>
<dbReference type="EMBL" id="MU827305">
    <property type="protein sequence ID" value="KAJ7363514.1"/>
    <property type="molecule type" value="Genomic_DNA"/>
</dbReference>
<protein>
    <submittedName>
        <fullName evidence="2">Uncharacterized protein</fullName>
    </submittedName>
</protein>
<evidence type="ECO:0000313" key="3">
    <source>
        <dbReference type="Proteomes" id="UP001163046"/>
    </source>
</evidence>
<sequence length="116" mass="12827">MSQASFTSTTSFKPFQSSSMNADQSTSSAHSTGAQDSRETTHYVKQSLLDAKVISCLAPWIMCGIHDIQANVLKIIRYLQHSKIRFLGSRTSQSLCAERGMGRKSSFIPNISKQHT</sequence>
<dbReference type="Proteomes" id="UP001163046">
    <property type="component" value="Unassembled WGS sequence"/>
</dbReference>
<evidence type="ECO:0000256" key="1">
    <source>
        <dbReference type="SAM" id="MobiDB-lite"/>
    </source>
</evidence>
<organism evidence="2 3">
    <name type="scientific">Desmophyllum pertusum</name>
    <dbReference type="NCBI Taxonomy" id="174260"/>
    <lineage>
        <taxon>Eukaryota</taxon>
        <taxon>Metazoa</taxon>
        <taxon>Cnidaria</taxon>
        <taxon>Anthozoa</taxon>
        <taxon>Hexacorallia</taxon>
        <taxon>Scleractinia</taxon>
        <taxon>Caryophylliina</taxon>
        <taxon>Caryophylliidae</taxon>
        <taxon>Desmophyllum</taxon>
    </lineage>
</organism>
<name>A0A9W9YU61_9CNID</name>
<gene>
    <name evidence="2" type="ORF">OS493_009669</name>
</gene>
<keyword evidence="3" id="KW-1185">Reference proteome</keyword>